<dbReference type="GO" id="GO:0007031">
    <property type="term" value="P:peroxisome organization"/>
    <property type="evidence" value="ECO:0007669"/>
    <property type="project" value="TreeGrafter"/>
</dbReference>
<evidence type="ECO:0000256" key="4">
    <source>
        <dbReference type="ARBA" id="ARBA00022741"/>
    </source>
</evidence>
<dbReference type="GO" id="GO:0042760">
    <property type="term" value="P:very long-chain fatty acid catabolic process"/>
    <property type="evidence" value="ECO:0007669"/>
    <property type="project" value="TreeGrafter"/>
</dbReference>
<dbReference type="EMBL" id="KB932202">
    <property type="protein sequence ID" value="KCV71846.1"/>
    <property type="molecule type" value="Genomic_DNA"/>
</dbReference>
<dbReference type="AlphaFoldDB" id="A0A058ZD32"/>
<feature type="region of interest" description="Disordered" evidence="8">
    <location>
        <begin position="188"/>
        <end position="226"/>
    </location>
</feature>
<evidence type="ECO:0000256" key="3">
    <source>
        <dbReference type="ARBA" id="ARBA00022692"/>
    </source>
</evidence>
<dbReference type="Proteomes" id="UP000030693">
    <property type="component" value="Unassembled WGS sequence"/>
</dbReference>
<dbReference type="InterPro" id="IPR011527">
    <property type="entry name" value="ABC1_TM_dom"/>
</dbReference>
<dbReference type="OrthoDB" id="422637at2759"/>
<dbReference type="GO" id="GO:0016887">
    <property type="term" value="F:ATP hydrolysis activity"/>
    <property type="evidence" value="ECO:0007669"/>
    <property type="project" value="InterPro"/>
</dbReference>
<evidence type="ECO:0000256" key="6">
    <source>
        <dbReference type="ARBA" id="ARBA00022989"/>
    </source>
</evidence>
<dbReference type="InterPro" id="IPR050835">
    <property type="entry name" value="ABC_transporter_sub-D"/>
</dbReference>
<evidence type="ECO:0000259" key="9">
    <source>
        <dbReference type="PROSITE" id="PS50893"/>
    </source>
</evidence>
<feature type="region of interest" description="Disordered" evidence="8">
    <location>
        <begin position="576"/>
        <end position="597"/>
    </location>
</feature>
<dbReference type="GO" id="GO:0005778">
    <property type="term" value="C:peroxisomal membrane"/>
    <property type="evidence" value="ECO:0007669"/>
    <property type="project" value="TreeGrafter"/>
</dbReference>
<dbReference type="PANTHER" id="PTHR11384:SF67">
    <property type="entry name" value="ATP-BINDING CASSETTE SUB-FAMILY D MEMBER 1"/>
    <property type="match status" value="1"/>
</dbReference>
<feature type="region of interest" description="Disordered" evidence="8">
    <location>
        <begin position="392"/>
        <end position="423"/>
    </location>
</feature>
<evidence type="ECO:0000313" key="10">
    <source>
        <dbReference type="EMBL" id="KCV71846.1"/>
    </source>
</evidence>
<keyword evidence="7" id="KW-0472">Membrane</keyword>
<dbReference type="Gene3D" id="3.40.50.300">
    <property type="entry name" value="P-loop containing nucleotide triphosphate hydrolases"/>
    <property type="match status" value="1"/>
</dbReference>
<evidence type="ECO:0000256" key="2">
    <source>
        <dbReference type="ARBA" id="ARBA00022448"/>
    </source>
</evidence>
<dbReference type="Pfam" id="PF00005">
    <property type="entry name" value="ABC_tran"/>
    <property type="match status" value="2"/>
</dbReference>
<feature type="compositionally biased region" description="Low complexity" evidence="8">
    <location>
        <begin position="212"/>
        <end position="225"/>
    </location>
</feature>
<dbReference type="SMART" id="SM00382">
    <property type="entry name" value="AAA"/>
    <property type="match status" value="1"/>
</dbReference>
<reference evidence="10" key="1">
    <citation type="submission" date="2013-04" db="EMBL/GenBank/DDBJ databases">
        <title>The Genome Sequence of Fonticula alba ATCC 38817.</title>
        <authorList>
            <consortium name="The Broad Institute Genomics Platform"/>
            <person name="Russ C."/>
            <person name="Cuomo C."/>
            <person name="Burger G."/>
            <person name="Gray M.W."/>
            <person name="Holland P.W.H."/>
            <person name="King N."/>
            <person name="Lang F.B.F."/>
            <person name="Roger A.J."/>
            <person name="Ruiz-Trillo I."/>
            <person name="Brown M."/>
            <person name="Walker B."/>
            <person name="Young S."/>
            <person name="Zeng Q."/>
            <person name="Gargeya S."/>
            <person name="Fitzgerald M."/>
            <person name="Haas B."/>
            <person name="Abouelleil A."/>
            <person name="Allen A.W."/>
            <person name="Alvarado L."/>
            <person name="Arachchi H.M."/>
            <person name="Berlin A.M."/>
            <person name="Chapman S.B."/>
            <person name="Gainer-Dewar J."/>
            <person name="Goldberg J."/>
            <person name="Griggs A."/>
            <person name="Gujja S."/>
            <person name="Hansen M."/>
            <person name="Howarth C."/>
            <person name="Imamovic A."/>
            <person name="Ireland A."/>
            <person name="Larimer J."/>
            <person name="McCowan C."/>
            <person name="Murphy C."/>
            <person name="Pearson M."/>
            <person name="Poon T.W."/>
            <person name="Priest M."/>
            <person name="Roberts A."/>
            <person name="Saif S."/>
            <person name="Shea T."/>
            <person name="Sisk P."/>
            <person name="Sykes S."/>
            <person name="Wortman J."/>
            <person name="Nusbaum C."/>
            <person name="Birren B."/>
        </authorList>
    </citation>
    <scope>NUCLEOTIDE SEQUENCE [LARGE SCALE GENOMIC DNA]</scope>
    <source>
        <strain evidence="10">ATCC 38817</strain>
    </source>
</reference>
<dbReference type="PROSITE" id="PS00211">
    <property type="entry name" value="ABC_TRANSPORTER_1"/>
    <property type="match status" value="1"/>
</dbReference>
<dbReference type="GO" id="GO:0005524">
    <property type="term" value="F:ATP binding"/>
    <property type="evidence" value="ECO:0007669"/>
    <property type="project" value="UniProtKB-KW"/>
</dbReference>
<dbReference type="GO" id="GO:0006635">
    <property type="term" value="P:fatty acid beta-oxidation"/>
    <property type="evidence" value="ECO:0007669"/>
    <property type="project" value="TreeGrafter"/>
</dbReference>
<evidence type="ECO:0000256" key="7">
    <source>
        <dbReference type="ARBA" id="ARBA00023136"/>
    </source>
</evidence>
<keyword evidence="11" id="KW-1185">Reference proteome</keyword>
<dbReference type="PANTHER" id="PTHR11384">
    <property type="entry name" value="ATP-BINDING CASSETTE, SUB-FAMILY D MEMBER"/>
    <property type="match status" value="1"/>
</dbReference>
<gene>
    <name evidence="10" type="ORF">H696_01263</name>
</gene>
<keyword evidence="2" id="KW-0813">Transport</keyword>
<feature type="region of interest" description="Disordered" evidence="8">
    <location>
        <begin position="645"/>
        <end position="673"/>
    </location>
</feature>
<dbReference type="GO" id="GO:0015910">
    <property type="term" value="P:long-chain fatty acid import into peroxisome"/>
    <property type="evidence" value="ECO:0007669"/>
    <property type="project" value="TreeGrafter"/>
</dbReference>
<name>A0A058ZD32_FONAL</name>
<dbReference type="STRING" id="691883.A0A058ZD32"/>
<dbReference type="RefSeq" id="XP_009493425.1">
    <property type="nucleotide sequence ID" value="XM_009495150.1"/>
</dbReference>
<evidence type="ECO:0000256" key="5">
    <source>
        <dbReference type="ARBA" id="ARBA00022840"/>
    </source>
</evidence>
<feature type="domain" description="ABC transporter" evidence="9">
    <location>
        <begin position="689"/>
        <end position="1017"/>
    </location>
</feature>
<sequence>MLRRKDVLAVALAAAMAAVMYRMNFHTKKKAPRTRSTSTQAITRHKSTARSRAERILAIILPPLLSKESFIFASHTAMLLFRTFLTMRLAKLDGKIVGHLVKADGRGFVRGLSAWLMMAIPASATNALLSYLQSELTLACRDRLTGHLQDRYLSTTTDRAHLEKLYYKGMHGAPPGLYYYAEEAITSGEPSSDRVSQPPLDTAGPGGPGPAPTTGTAAPGGAAIDDAPHRITHDAAALAFAIVELHSGITKPVIDIIIMNIRVAKLIGGTHRADGTSKTFLESAYQGTLALATAHATVHLTAWACRQLGSRAARQILRLFDDAVALPPGGHMPQVLASSERPTIKSLGQASAELARREGALRTAYSRLDAAAEEVSFLRGGDRCTVTMDSADATRATSKSRLAMAGDRAAPDGDTSDGASPRHPACYEDGIMLIGPHGPLSVRSSTAFGPLTHAYRSNEGSPMMGPAGGHESQVARSTGLGAPKHAPACPPGHGARRHGPETGALREAFDALMRQSYYLDRMRFAHASVEQYITKYIYTAAGHLISAAGTSDGAGALLSMIPGFRPTVNNPLAAGASARDRLAEEEEQTSERASSLVATRRLLNSSADATARASKAWADSAPKAQGLVNRIGEMLETWDAIEADARQHRDRKPPQSHRSTATGRPAPTPLDPGVQVYARGRMKQSADTIEFHRVTLLPPVMTSGRSPDRPGGAPLLQEISFTIAKGEHLLILGPNGCGKSSLFRVLGGLWPVWGPSRECATCAGTGQHRHRMCTACHGLGALTDAFVSRPSGGVFYVPQRPYLTNGTLLEQIIYPHNEEDMRRRGFDEADVMEILGKMGIQRMVTSRSPEYDGPGAEQPALGLAPAGGASLAPGAVAEDPPEQYRGPDPRGLSGWRVQNSWAAELSVGEQQRLALARLLYHRPAFAVLDECTAALSLGAEAAAYAHARRAGITLISVAHRPSVWAFHNKVLIYDRQLPRGYHFGDFDPVRRERLWQQKCHLENLLREAEKRRTQVADKVVSSG</sequence>
<dbReference type="eggNOG" id="KOG0064">
    <property type="taxonomic scope" value="Eukaryota"/>
</dbReference>
<organism evidence="10">
    <name type="scientific">Fonticula alba</name>
    <name type="common">Slime mold</name>
    <dbReference type="NCBI Taxonomy" id="691883"/>
    <lineage>
        <taxon>Eukaryota</taxon>
        <taxon>Rotosphaerida</taxon>
        <taxon>Fonticulaceae</taxon>
        <taxon>Fonticula</taxon>
    </lineage>
</organism>
<keyword evidence="4" id="KW-0547">Nucleotide-binding</keyword>
<keyword evidence="5" id="KW-0067">ATP-binding</keyword>
<evidence type="ECO:0000256" key="1">
    <source>
        <dbReference type="ARBA" id="ARBA00008575"/>
    </source>
</evidence>
<feature type="region of interest" description="Disordered" evidence="8">
    <location>
        <begin position="871"/>
        <end position="890"/>
    </location>
</feature>
<dbReference type="PROSITE" id="PS50893">
    <property type="entry name" value="ABC_TRANSPORTER_2"/>
    <property type="match status" value="1"/>
</dbReference>
<dbReference type="GO" id="GO:0140359">
    <property type="term" value="F:ABC-type transporter activity"/>
    <property type="evidence" value="ECO:0007669"/>
    <property type="project" value="InterPro"/>
</dbReference>
<dbReference type="InterPro" id="IPR003593">
    <property type="entry name" value="AAA+_ATPase"/>
</dbReference>
<keyword evidence="6" id="KW-1133">Transmembrane helix</keyword>
<dbReference type="InterPro" id="IPR017871">
    <property type="entry name" value="ABC_transporter-like_CS"/>
</dbReference>
<comment type="similarity">
    <text evidence="1">Belongs to the ABC transporter superfamily. ABCD family. Peroxisomal fatty acyl CoA transporter (TC 3.A.1.203) subfamily.</text>
</comment>
<accession>A0A058ZD32</accession>
<dbReference type="GeneID" id="20525988"/>
<dbReference type="InterPro" id="IPR027417">
    <property type="entry name" value="P-loop_NTPase"/>
</dbReference>
<evidence type="ECO:0000256" key="8">
    <source>
        <dbReference type="SAM" id="MobiDB-lite"/>
    </source>
</evidence>
<dbReference type="GO" id="GO:0005324">
    <property type="term" value="F:long-chain fatty acid transmembrane transporter activity"/>
    <property type="evidence" value="ECO:0007669"/>
    <property type="project" value="TreeGrafter"/>
</dbReference>
<keyword evidence="3" id="KW-0812">Transmembrane</keyword>
<protein>
    <recommendedName>
        <fullName evidence="9">ABC transporter domain-containing protein</fullName>
    </recommendedName>
</protein>
<evidence type="ECO:0000313" key="11">
    <source>
        <dbReference type="Proteomes" id="UP000030693"/>
    </source>
</evidence>
<dbReference type="Pfam" id="PF06472">
    <property type="entry name" value="ABC_membrane_2"/>
    <property type="match status" value="1"/>
</dbReference>
<dbReference type="SUPFAM" id="SSF52540">
    <property type="entry name" value="P-loop containing nucleoside triphosphate hydrolases"/>
    <property type="match status" value="1"/>
</dbReference>
<dbReference type="InterPro" id="IPR003439">
    <property type="entry name" value="ABC_transporter-like_ATP-bd"/>
</dbReference>
<proteinExistence type="inferred from homology"/>